<sequence length="167" mass="20070">MESNTTYVINHLPSIKLRIWKGAQIFVLQFILIFVLMHKEFIYGWIVYFLIIAFTVWQLISKRSRQVVSVSIDYNKEELLIQYNQLLRTKTIRLPFESFNYTYAHELYDRIHTPMTLVFYDKRKLVAQIMHKYSGWSDDRIKSICETLLLIKDPVNDKRLFGGRLKK</sequence>
<keyword evidence="1" id="KW-0812">Transmembrane</keyword>
<gene>
    <name evidence="2" type="ORF">FHX64_002485</name>
</gene>
<accession>A0A7W5DSJ5</accession>
<keyword evidence="1" id="KW-1133">Transmembrane helix</keyword>
<comment type="caution">
    <text evidence="2">The sequence shown here is derived from an EMBL/GenBank/DDBJ whole genome shotgun (WGS) entry which is preliminary data.</text>
</comment>
<dbReference type="EMBL" id="JACHYB010000002">
    <property type="protein sequence ID" value="MBB3188287.1"/>
    <property type="molecule type" value="Genomic_DNA"/>
</dbReference>
<evidence type="ECO:0000313" key="3">
    <source>
        <dbReference type="Proteomes" id="UP000544222"/>
    </source>
</evidence>
<feature type="transmembrane region" description="Helical" evidence="1">
    <location>
        <begin position="42"/>
        <end position="60"/>
    </location>
</feature>
<keyword evidence="1" id="KW-0472">Membrane</keyword>
<keyword evidence="3" id="KW-1185">Reference proteome</keyword>
<feature type="transmembrane region" description="Helical" evidence="1">
    <location>
        <begin position="19"/>
        <end position="36"/>
    </location>
</feature>
<dbReference type="Proteomes" id="UP000544222">
    <property type="component" value="Unassembled WGS sequence"/>
</dbReference>
<name>A0A7W5DSJ5_9PORP</name>
<protein>
    <submittedName>
        <fullName evidence="2">Uncharacterized protein</fullName>
    </submittedName>
</protein>
<organism evidence="2 3">
    <name type="scientific">Microbacter margulisiae</name>
    <dbReference type="NCBI Taxonomy" id="1350067"/>
    <lineage>
        <taxon>Bacteria</taxon>
        <taxon>Pseudomonadati</taxon>
        <taxon>Bacteroidota</taxon>
        <taxon>Bacteroidia</taxon>
        <taxon>Bacteroidales</taxon>
        <taxon>Porphyromonadaceae</taxon>
        <taxon>Microbacter</taxon>
    </lineage>
</organism>
<evidence type="ECO:0000313" key="2">
    <source>
        <dbReference type="EMBL" id="MBB3188287.1"/>
    </source>
</evidence>
<dbReference type="AlphaFoldDB" id="A0A7W5DSJ5"/>
<evidence type="ECO:0000256" key="1">
    <source>
        <dbReference type="SAM" id="Phobius"/>
    </source>
</evidence>
<dbReference type="RefSeq" id="WP_183414052.1">
    <property type="nucleotide sequence ID" value="NZ_JACHYB010000002.1"/>
</dbReference>
<reference evidence="2 3" key="1">
    <citation type="submission" date="2020-08" db="EMBL/GenBank/DDBJ databases">
        <title>Genomic Encyclopedia of Type Strains, Phase IV (KMG-IV): sequencing the most valuable type-strain genomes for metagenomic binning, comparative biology and taxonomic classification.</title>
        <authorList>
            <person name="Goeker M."/>
        </authorList>
    </citation>
    <scope>NUCLEOTIDE SEQUENCE [LARGE SCALE GENOMIC DNA]</scope>
    <source>
        <strain evidence="2 3">DSM 27471</strain>
    </source>
</reference>
<proteinExistence type="predicted"/>